<dbReference type="Gene3D" id="3.10.105.10">
    <property type="entry name" value="Dipeptide-binding Protein, Domain 3"/>
    <property type="match status" value="1"/>
</dbReference>
<dbReference type="PROSITE" id="PS51257">
    <property type="entry name" value="PROKAR_LIPOPROTEIN"/>
    <property type="match status" value="1"/>
</dbReference>
<comment type="similarity">
    <text evidence="1">Belongs to the bacterial solute-binding protein 5 family.</text>
</comment>
<comment type="caution">
    <text evidence="7">The sequence shown here is derived from an EMBL/GenBank/DDBJ whole genome shotgun (WGS) entry which is preliminary data.</text>
</comment>
<dbReference type="SUPFAM" id="SSF53850">
    <property type="entry name" value="Periplasmic binding protein-like II"/>
    <property type="match status" value="1"/>
</dbReference>
<evidence type="ECO:0000256" key="4">
    <source>
        <dbReference type="SAM" id="MobiDB-lite"/>
    </source>
</evidence>
<dbReference type="Pfam" id="PF00496">
    <property type="entry name" value="SBP_bac_5"/>
    <property type="match status" value="1"/>
</dbReference>
<evidence type="ECO:0000259" key="6">
    <source>
        <dbReference type="Pfam" id="PF00496"/>
    </source>
</evidence>
<dbReference type="Proteomes" id="UP001519887">
    <property type="component" value="Unassembled WGS sequence"/>
</dbReference>
<organism evidence="7 8">
    <name type="scientific">Paenibacillus sepulcri</name>
    <dbReference type="NCBI Taxonomy" id="359917"/>
    <lineage>
        <taxon>Bacteria</taxon>
        <taxon>Bacillati</taxon>
        <taxon>Bacillota</taxon>
        <taxon>Bacilli</taxon>
        <taxon>Bacillales</taxon>
        <taxon>Paenibacillaceae</taxon>
        <taxon>Paenibacillus</taxon>
    </lineage>
</organism>
<keyword evidence="8" id="KW-1185">Reference proteome</keyword>
<dbReference type="PANTHER" id="PTHR30290:SF9">
    <property type="entry name" value="OLIGOPEPTIDE-BINDING PROTEIN APPA"/>
    <property type="match status" value="1"/>
</dbReference>
<dbReference type="EMBL" id="JAHZIK010000471">
    <property type="protein sequence ID" value="MBW7455983.1"/>
    <property type="molecule type" value="Genomic_DNA"/>
</dbReference>
<evidence type="ECO:0000256" key="1">
    <source>
        <dbReference type="ARBA" id="ARBA00005695"/>
    </source>
</evidence>
<evidence type="ECO:0000313" key="7">
    <source>
        <dbReference type="EMBL" id="MBW7455983.1"/>
    </source>
</evidence>
<feature type="non-terminal residue" evidence="7">
    <location>
        <position position="419"/>
    </location>
</feature>
<evidence type="ECO:0000313" key="8">
    <source>
        <dbReference type="Proteomes" id="UP001519887"/>
    </source>
</evidence>
<gene>
    <name evidence="7" type="ORF">K0U00_18295</name>
</gene>
<feature type="signal peptide" evidence="5">
    <location>
        <begin position="1"/>
        <end position="19"/>
    </location>
</feature>
<dbReference type="InterPro" id="IPR000914">
    <property type="entry name" value="SBP_5_dom"/>
</dbReference>
<evidence type="ECO:0000256" key="3">
    <source>
        <dbReference type="ARBA" id="ARBA00022729"/>
    </source>
</evidence>
<keyword evidence="2" id="KW-0813">Transport</keyword>
<keyword evidence="3 5" id="KW-0732">Signal</keyword>
<reference evidence="7 8" key="1">
    <citation type="submission" date="2021-07" db="EMBL/GenBank/DDBJ databases">
        <title>Paenibacillus radiodurans sp. nov., isolated from the southeastern edge of Tengger Desert.</title>
        <authorList>
            <person name="Zhang G."/>
        </authorList>
    </citation>
    <scope>NUCLEOTIDE SEQUENCE [LARGE SCALE GENOMIC DNA]</scope>
    <source>
        <strain evidence="7 8">CCM 7311</strain>
    </source>
</reference>
<protein>
    <submittedName>
        <fullName evidence="7">Peptide ABC transporter substrate-binding protein</fullName>
    </submittedName>
</protein>
<dbReference type="Gene3D" id="3.40.190.10">
    <property type="entry name" value="Periplasmic binding protein-like II"/>
    <property type="match status" value="1"/>
</dbReference>
<dbReference type="PANTHER" id="PTHR30290">
    <property type="entry name" value="PERIPLASMIC BINDING COMPONENT OF ABC TRANSPORTER"/>
    <property type="match status" value="1"/>
</dbReference>
<evidence type="ECO:0000256" key="5">
    <source>
        <dbReference type="SAM" id="SignalP"/>
    </source>
</evidence>
<proteinExistence type="inferred from homology"/>
<name>A0ABS7C526_9BACL</name>
<dbReference type="Gene3D" id="3.90.76.10">
    <property type="entry name" value="Dipeptide-binding Protein, Domain 1"/>
    <property type="match status" value="1"/>
</dbReference>
<feature type="chain" id="PRO_5045403893" evidence="5">
    <location>
        <begin position="20"/>
        <end position="419"/>
    </location>
</feature>
<feature type="domain" description="Solute-binding protein family 5" evidence="6">
    <location>
        <begin position="101"/>
        <end position="416"/>
    </location>
</feature>
<accession>A0ABS7C526</accession>
<evidence type="ECO:0000256" key="2">
    <source>
        <dbReference type="ARBA" id="ARBA00022448"/>
    </source>
</evidence>
<dbReference type="InterPro" id="IPR039424">
    <property type="entry name" value="SBP_5"/>
</dbReference>
<sequence>MKSFIKSGIALLTVLFVLAGCGGNNSGSNSGNTSAPQDPAAPTNTAPADAAPPAASGGTLNVSLYLYPTKLDPKYSVSIAEKNLYQSLYDKLLDIDKDGNLIPMLAEKWELSDDKKTYTFTLRQGVKFQDGTDFNADAVKFNFERYMEDDSAQKNALKNVDTITVVDPYTVKVQLKVPFAPFLSLMIEKPGMMVSPTAVKKSETDFNNNPVGTGPFMFKSAVAGSSITLVKNPNYWQAGLPKMDQVVFKTIEDTNVAYVNLESGDVDISDKFPFKEIENAKNDTKVDLINEPSLSFEGIYLNMSKPPFNDKALRQAVDIMIDRDAIVKVALNGAGVPGRSPFAPNVFAHGDSDSAPKPDLEKAKQILNGKTYSFTLKVGTLPADQQTAQMIQNMLKPAGIEVKLEKVEVAALDEQTKSG</sequence>
<feature type="region of interest" description="Disordered" evidence="4">
    <location>
        <begin position="27"/>
        <end position="53"/>
    </location>
</feature>